<evidence type="ECO:0000313" key="3">
    <source>
        <dbReference type="Proteomes" id="UP000308133"/>
    </source>
</evidence>
<dbReference type="AlphaFoldDB" id="A0A4U7B407"/>
<dbReference type="Proteomes" id="UP000308133">
    <property type="component" value="Unassembled WGS sequence"/>
</dbReference>
<sequence>MPKSLRKRTNPSMSSPAPYDSPSSKRGRPQIGTTEDFDISFTTPSAATTAEVIPPAQTAAIHTALTPPSEVSSEKAIDECTALSQDMLGAASPISSSSATVDPYIPSTVTPVHLRSEYEAIELYLAQMTAKIHERFQRVLAWDDSTTFSVDQEAVASSTKKELEGVRCWLKYNVSTITGINKQLSAIDALGDSRLR</sequence>
<evidence type="ECO:0000313" key="2">
    <source>
        <dbReference type="EMBL" id="TKX24425.1"/>
    </source>
</evidence>
<name>A0A4U7B407_9PEZI</name>
<comment type="caution">
    <text evidence="2">The sequence shown here is derived from an EMBL/GenBank/DDBJ whole genome shotgun (WGS) entry which is preliminary data.</text>
</comment>
<accession>A0A4U7B407</accession>
<organism evidence="2 3">
    <name type="scientific">Elsinoe australis</name>
    <dbReference type="NCBI Taxonomy" id="40998"/>
    <lineage>
        <taxon>Eukaryota</taxon>
        <taxon>Fungi</taxon>
        <taxon>Dikarya</taxon>
        <taxon>Ascomycota</taxon>
        <taxon>Pezizomycotina</taxon>
        <taxon>Dothideomycetes</taxon>
        <taxon>Dothideomycetidae</taxon>
        <taxon>Myriangiales</taxon>
        <taxon>Elsinoaceae</taxon>
        <taxon>Elsinoe</taxon>
    </lineage>
</organism>
<reference evidence="2 3" key="1">
    <citation type="submission" date="2018-02" db="EMBL/GenBank/DDBJ databases">
        <title>Draft genome sequences of Elsinoe sp., causing black scab on jojoba.</title>
        <authorList>
            <person name="Stodart B."/>
            <person name="Jeffress S."/>
            <person name="Ash G."/>
            <person name="Arun Chinnappa K."/>
        </authorList>
    </citation>
    <scope>NUCLEOTIDE SEQUENCE [LARGE SCALE GENOMIC DNA]</scope>
    <source>
        <strain evidence="2 3">Hillstone_2</strain>
    </source>
</reference>
<protein>
    <submittedName>
        <fullName evidence="2">Uncharacterized protein</fullName>
    </submittedName>
</protein>
<feature type="region of interest" description="Disordered" evidence="1">
    <location>
        <begin position="1"/>
        <end position="38"/>
    </location>
</feature>
<gene>
    <name evidence="2" type="ORF">C1H76_3031</name>
</gene>
<dbReference type="EMBL" id="PTQR01000039">
    <property type="protein sequence ID" value="TKX24425.1"/>
    <property type="molecule type" value="Genomic_DNA"/>
</dbReference>
<evidence type="ECO:0000256" key="1">
    <source>
        <dbReference type="SAM" id="MobiDB-lite"/>
    </source>
</evidence>
<proteinExistence type="predicted"/>